<accession>A0A2U3L9T3</accession>
<dbReference type="PANTHER" id="PTHR48043">
    <property type="entry name" value="EG:EG0003.4 PROTEIN-RELATED"/>
    <property type="match status" value="1"/>
</dbReference>
<dbReference type="GO" id="GO:0008194">
    <property type="term" value="F:UDP-glycosyltransferase activity"/>
    <property type="evidence" value="ECO:0007669"/>
    <property type="project" value="InterPro"/>
</dbReference>
<feature type="domain" description="Erythromycin biosynthesis protein CIII-like C-terminal" evidence="4">
    <location>
        <begin position="253"/>
        <end position="376"/>
    </location>
</feature>
<dbReference type="SUPFAM" id="SSF53756">
    <property type="entry name" value="UDP-Glycosyltransferase/glycogen phosphorylase"/>
    <property type="match status" value="1"/>
</dbReference>
<evidence type="ECO:0000256" key="3">
    <source>
        <dbReference type="ARBA" id="ARBA00022679"/>
    </source>
</evidence>
<proteinExistence type="inferred from homology"/>
<dbReference type="InterPro" id="IPR050271">
    <property type="entry name" value="UDP-glycosyltransferase"/>
</dbReference>
<evidence type="ECO:0000256" key="2">
    <source>
        <dbReference type="ARBA" id="ARBA00022676"/>
    </source>
</evidence>
<evidence type="ECO:0000313" key="5">
    <source>
        <dbReference type="EMBL" id="SPF48705.1"/>
    </source>
</evidence>
<gene>
    <name evidence="5" type="ORF">SBF1_420001</name>
</gene>
<dbReference type="EMBL" id="OMOF01000357">
    <property type="protein sequence ID" value="SPF48705.1"/>
    <property type="molecule type" value="Genomic_DNA"/>
</dbReference>
<organism evidence="5 6">
    <name type="scientific">Candidatus Desulfosporosinus infrequens</name>
    <dbReference type="NCBI Taxonomy" id="2043169"/>
    <lineage>
        <taxon>Bacteria</taxon>
        <taxon>Bacillati</taxon>
        <taxon>Bacillota</taxon>
        <taxon>Clostridia</taxon>
        <taxon>Eubacteriales</taxon>
        <taxon>Desulfitobacteriaceae</taxon>
        <taxon>Desulfosporosinus</taxon>
    </lineage>
</organism>
<dbReference type="AlphaFoldDB" id="A0A2U3L9T3"/>
<dbReference type="InterPro" id="IPR006326">
    <property type="entry name" value="UDPGT_MGT-like"/>
</dbReference>
<dbReference type="InterPro" id="IPR002213">
    <property type="entry name" value="UDP_glucos_trans"/>
</dbReference>
<dbReference type="GO" id="GO:0016758">
    <property type="term" value="F:hexosyltransferase activity"/>
    <property type="evidence" value="ECO:0007669"/>
    <property type="project" value="InterPro"/>
</dbReference>
<evidence type="ECO:0000259" key="4">
    <source>
        <dbReference type="Pfam" id="PF06722"/>
    </source>
</evidence>
<name>A0A2U3L9T3_9FIRM</name>
<keyword evidence="2" id="KW-0328">Glycosyltransferase</keyword>
<dbReference type="PANTHER" id="PTHR48043:SF145">
    <property type="entry name" value="FI06409P-RELATED"/>
    <property type="match status" value="1"/>
</dbReference>
<sequence length="401" mass="44811">MAKLLFINGPGEGHINPTLAVVEELVSRGEDVVYFATENFRERLENTGAIVKTYDGEKFYQAFWGGGGQHLLYRILGLLRTADIVIPSVLEQTKNECFDYIIHDSMFGCGQLLSQIMSLPAICSTTSFMQSRLQFDERLSTMVNSLPSHVQKEFEMQYQELRDSLKRTYEVEVSSPYDVFCNPALMTIVYTTKLFQPTATSFDDSYKFVGPSISKRFTAEPFNIAGIQEEKLIYISLGTISSNDALDFYRVCFDALGNTEYSIVLSIGRQTKIETLGPIPSNFMVKPYVPQIDLLQKTKLFITHGGMNSTSEALYYSVPLIVIPTGKDQPAIAQRVSELGAGVRLSMDGLTSTQLRDAVSAVFSNESYRRKAAEIGQSFQDASGYKQAVDEIENFKVQQGI</sequence>
<protein>
    <submittedName>
        <fullName evidence="5">Glycosyltransferase, MGT family</fullName>
    </submittedName>
</protein>
<comment type="similarity">
    <text evidence="1">Belongs to the UDP-glycosyltransferase family.</text>
</comment>
<evidence type="ECO:0000256" key="1">
    <source>
        <dbReference type="ARBA" id="ARBA00009995"/>
    </source>
</evidence>
<evidence type="ECO:0000313" key="6">
    <source>
        <dbReference type="Proteomes" id="UP000238916"/>
    </source>
</evidence>
<reference evidence="6" key="1">
    <citation type="submission" date="2018-02" db="EMBL/GenBank/DDBJ databases">
        <authorList>
            <person name="Hausmann B."/>
        </authorList>
    </citation>
    <scope>NUCLEOTIDE SEQUENCE [LARGE SCALE GENOMIC DNA]</scope>
    <source>
        <strain evidence="6">Peat soil MAG SbF1</strain>
    </source>
</reference>
<dbReference type="CDD" id="cd03784">
    <property type="entry name" value="GT1_Gtf-like"/>
    <property type="match status" value="1"/>
</dbReference>
<dbReference type="Gene3D" id="3.40.50.2000">
    <property type="entry name" value="Glycogen Phosphorylase B"/>
    <property type="match status" value="2"/>
</dbReference>
<dbReference type="Pfam" id="PF06722">
    <property type="entry name" value="EryCIII-like_C"/>
    <property type="match status" value="1"/>
</dbReference>
<dbReference type="InterPro" id="IPR010610">
    <property type="entry name" value="EryCIII-like_C"/>
</dbReference>
<dbReference type="OrthoDB" id="6620093at2"/>
<keyword evidence="3 5" id="KW-0808">Transferase</keyword>
<dbReference type="NCBIfam" id="TIGR01426">
    <property type="entry name" value="MGT"/>
    <property type="match status" value="1"/>
</dbReference>
<dbReference type="FunFam" id="3.40.50.2000:FF:000072">
    <property type="entry name" value="Glycosyl transferase"/>
    <property type="match status" value="1"/>
</dbReference>
<dbReference type="Proteomes" id="UP000238916">
    <property type="component" value="Unassembled WGS sequence"/>
</dbReference>